<accession>A0A4V4HGH9</accession>
<evidence type="ECO:0000313" key="2">
    <source>
        <dbReference type="Proteomes" id="UP000297245"/>
    </source>
</evidence>
<sequence>MSLKRINLQRRKCLDSKTQVSCDLSLSFRCKCQRLTTPGDFPPERSNPMSIPKNLFFPERAKA</sequence>
<reference evidence="1 2" key="1">
    <citation type="journal article" date="2019" name="Nat. Ecol. Evol.">
        <title>Megaphylogeny resolves global patterns of mushroom evolution.</title>
        <authorList>
            <person name="Varga T."/>
            <person name="Krizsan K."/>
            <person name="Foldi C."/>
            <person name="Dima B."/>
            <person name="Sanchez-Garcia M."/>
            <person name="Sanchez-Ramirez S."/>
            <person name="Szollosi G.J."/>
            <person name="Szarkandi J.G."/>
            <person name="Papp V."/>
            <person name="Albert L."/>
            <person name="Andreopoulos W."/>
            <person name="Angelini C."/>
            <person name="Antonin V."/>
            <person name="Barry K.W."/>
            <person name="Bougher N.L."/>
            <person name="Buchanan P."/>
            <person name="Buyck B."/>
            <person name="Bense V."/>
            <person name="Catcheside P."/>
            <person name="Chovatia M."/>
            <person name="Cooper J."/>
            <person name="Damon W."/>
            <person name="Desjardin D."/>
            <person name="Finy P."/>
            <person name="Geml J."/>
            <person name="Haridas S."/>
            <person name="Hughes K."/>
            <person name="Justo A."/>
            <person name="Karasinski D."/>
            <person name="Kautmanova I."/>
            <person name="Kiss B."/>
            <person name="Kocsube S."/>
            <person name="Kotiranta H."/>
            <person name="LaButti K.M."/>
            <person name="Lechner B.E."/>
            <person name="Liimatainen K."/>
            <person name="Lipzen A."/>
            <person name="Lukacs Z."/>
            <person name="Mihaltcheva S."/>
            <person name="Morgado L.N."/>
            <person name="Niskanen T."/>
            <person name="Noordeloos M.E."/>
            <person name="Ohm R.A."/>
            <person name="Ortiz-Santana B."/>
            <person name="Ovrebo C."/>
            <person name="Racz N."/>
            <person name="Riley R."/>
            <person name="Savchenko A."/>
            <person name="Shiryaev A."/>
            <person name="Soop K."/>
            <person name="Spirin V."/>
            <person name="Szebenyi C."/>
            <person name="Tomsovsky M."/>
            <person name="Tulloss R.E."/>
            <person name="Uehling J."/>
            <person name="Grigoriev I.V."/>
            <person name="Vagvolgyi C."/>
            <person name="Papp T."/>
            <person name="Martin F.M."/>
            <person name="Miettinen O."/>
            <person name="Hibbett D.S."/>
            <person name="Nagy L.G."/>
        </authorList>
    </citation>
    <scope>NUCLEOTIDE SEQUENCE [LARGE SCALE GENOMIC DNA]</scope>
    <source>
        <strain evidence="1 2">CBS 962.96</strain>
    </source>
</reference>
<dbReference type="Proteomes" id="UP000297245">
    <property type="component" value="Unassembled WGS sequence"/>
</dbReference>
<dbReference type="EMBL" id="ML179129">
    <property type="protein sequence ID" value="THU98825.1"/>
    <property type="molecule type" value="Genomic_DNA"/>
</dbReference>
<keyword evidence="2" id="KW-1185">Reference proteome</keyword>
<gene>
    <name evidence="1" type="ORF">K435DRAFT_519938</name>
</gene>
<organism evidence="1 2">
    <name type="scientific">Dendrothele bispora (strain CBS 962.96)</name>
    <dbReference type="NCBI Taxonomy" id="1314807"/>
    <lineage>
        <taxon>Eukaryota</taxon>
        <taxon>Fungi</taxon>
        <taxon>Dikarya</taxon>
        <taxon>Basidiomycota</taxon>
        <taxon>Agaricomycotina</taxon>
        <taxon>Agaricomycetes</taxon>
        <taxon>Agaricomycetidae</taxon>
        <taxon>Agaricales</taxon>
        <taxon>Agaricales incertae sedis</taxon>
        <taxon>Dendrothele</taxon>
    </lineage>
</organism>
<dbReference type="AlphaFoldDB" id="A0A4V4HGH9"/>
<proteinExistence type="predicted"/>
<protein>
    <submittedName>
        <fullName evidence="1">Uncharacterized protein</fullName>
    </submittedName>
</protein>
<evidence type="ECO:0000313" key="1">
    <source>
        <dbReference type="EMBL" id="THU98825.1"/>
    </source>
</evidence>
<name>A0A4V4HGH9_DENBC</name>